<dbReference type="Proteomes" id="UP001516400">
    <property type="component" value="Unassembled WGS sequence"/>
</dbReference>
<dbReference type="InterPro" id="IPR013783">
    <property type="entry name" value="Ig-like_fold"/>
</dbReference>
<name>A0ABD2P3U1_9CUCU</name>
<dbReference type="PROSITE" id="PS50835">
    <property type="entry name" value="IG_LIKE"/>
    <property type="match status" value="1"/>
</dbReference>
<comment type="caution">
    <text evidence="2">The sequence shown here is derived from an EMBL/GenBank/DDBJ whole genome shotgun (WGS) entry which is preliminary data.</text>
</comment>
<evidence type="ECO:0000313" key="2">
    <source>
        <dbReference type="EMBL" id="KAL3285414.1"/>
    </source>
</evidence>
<gene>
    <name evidence="2" type="ORF">HHI36_019516</name>
</gene>
<evidence type="ECO:0000259" key="1">
    <source>
        <dbReference type="PROSITE" id="PS50835"/>
    </source>
</evidence>
<accession>A0ABD2P3U1</accession>
<dbReference type="InterPro" id="IPR007110">
    <property type="entry name" value="Ig-like_dom"/>
</dbReference>
<reference evidence="2 3" key="1">
    <citation type="journal article" date="2021" name="BMC Biol.">
        <title>Horizontally acquired antibacterial genes associated with adaptive radiation of ladybird beetles.</title>
        <authorList>
            <person name="Li H.S."/>
            <person name="Tang X.F."/>
            <person name="Huang Y.H."/>
            <person name="Xu Z.Y."/>
            <person name="Chen M.L."/>
            <person name="Du X.Y."/>
            <person name="Qiu B.Y."/>
            <person name="Chen P.T."/>
            <person name="Zhang W."/>
            <person name="Slipinski A."/>
            <person name="Escalona H.E."/>
            <person name="Waterhouse R.M."/>
            <person name="Zwick A."/>
            <person name="Pang H."/>
        </authorList>
    </citation>
    <scope>NUCLEOTIDE SEQUENCE [LARGE SCALE GENOMIC DNA]</scope>
    <source>
        <strain evidence="2">SYSU2018</strain>
    </source>
</reference>
<feature type="non-terminal residue" evidence="2">
    <location>
        <position position="1"/>
    </location>
</feature>
<dbReference type="EMBL" id="JABFTP020000165">
    <property type="protein sequence ID" value="KAL3285414.1"/>
    <property type="molecule type" value="Genomic_DNA"/>
</dbReference>
<dbReference type="AlphaFoldDB" id="A0ABD2P3U1"/>
<protein>
    <recommendedName>
        <fullName evidence="1">Ig-like domain-containing protein</fullName>
    </recommendedName>
</protein>
<keyword evidence="3" id="KW-1185">Reference proteome</keyword>
<feature type="non-terminal residue" evidence="2">
    <location>
        <position position="56"/>
    </location>
</feature>
<dbReference type="Gene3D" id="2.60.40.10">
    <property type="entry name" value="Immunoglobulins"/>
    <property type="match status" value="1"/>
</dbReference>
<proteinExistence type="predicted"/>
<evidence type="ECO:0000313" key="3">
    <source>
        <dbReference type="Proteomes" id="UP001516400"/>
    </source>
</evidence>
<sequence length="56" mass="6154">RPTKMEVSGANRNAIAGMKVMLLCDVHGARPAAEVKWFNGSILVDEKYYKSEAADN</sequence>
<feature type="domain" description="Ig-like" evidence="1">
    <location>
        <begin position="2"/>
        <end position="56"/>
    </location>
</feature>
<dbReference type="InterPro" id="IPR036179">
    <property type="entry name" value="Ig-like_dom_sf"/>
</dbReference>
<organism evidence="2 3">
    <name type="scientific">Cryptolaemus montrouzieri</name>
    <dbReference type="NCBI Taxonomy" id="559131"/>
    <lineage>
        <taxon>Eukaryota</taxon>
        <taxon>Metazoa</taxon>
        <taxon>Ecdysozoa</taxon>
        <taxon>Arthropoda</taxon>
        <taxon>Hexapoda</taxon>
        <taxon>Insecta</taxon>
        <taxon>Pterygota</taxon>
        <taxon>Neoptera</taxon>
        <taxon>Endopterygota</taxon>
        <taxon>Coleoptera</taxon>
        <taxon>Polyphaga</taxon>
        <taxon>Cucujiformia</taxon>
        <taxon>Coccinelloidea</taxon>
        <taxon>Coccinellidae</taxon>
        <taxon>Scymninae</taxon>
        <taxon>Scymnini</taxon>
        <taxon>Cryptolaemus</taxon>
    </lineage>
</organism>
<dbReference type="SUPFAM" id="SSF48726">
    <property type="entry name" value="Immunoglobulin"/>
    <property type="match status" value="1"/>
</dbReference>